<protein>
    <recommendedName>
        <fullName evidence="1">Fido domain-containing protein</fullName>
    </recommendedName>
</protein>
<dbReference type="NCBIfam" id="TIGR01550">
    <property type="entry name" value="DOC_P1"/>
    <property type="match status" value="1"/>
</dbReference>
<gene>
    <name evidence="2" type="ORF">LCGC14_0228620</name>
</gene>
<dbReference type="InterPro" id="IPR003812">
    <property type="entry name" value="Fido"/>
</dbReference>
<dbReference type="EMBL" id="LAZR01000110">
    <property type="protein sequence ID" value="KKN90493.1"/>
    <property type="molecule type" value="Genomic_DNA"/>
</dbReference>
<name>A0A0F9XFA4_9ZZZZ</name>
<dbReference type="Gene3D" id="1.20.120.1870">
    <property type="entry name" value="Fic/DOC protein, Fido domain"/>
    <property type="match status" value="1"/>
</dbReference>
<dbReference type="Pfam" id="PF02661">
    <property type="entry name" value="Fic"/>
    <property type="match status" value="1"/>
</dbReference>
<proteinExistence type="predicted"/>
<organism evidence="2">
    <name type="scientific">marine sediment metagenome</name>
    <dbReference type="NCBI Taxonomy" id="412755"/>
    <lineage>
        <taxon>unclassified sequences</taxon>
        <taxon>metagenomes</taxon>
        <taxon>ecological metagenomes</taxon>
    </lineage>
</organism>
<evidence type="ECO:0000259" key="1">
    <source>
        <dbReference type="PROSITE" id="PS51459"/>
    </source>
</evidence>
<reference evidence="2" key="1">
    <citation type="journal article" date="2015" name="Nature">
        <title>Complex archaea that bridge the gap between prokaryotes and eukaryotes.</title>
        <authorList>
            <person name="Spang A."/>
            <person name="Saw J.H."/>
            <person name="Jorgensen S.L."/>
            <person name="Zaremba-Niedzwiedzka K."/>
            <person name="Martijn J."/>
            <person name="Lind A.E."/>
            <person name="van Eijk R."/>
            <person name="Schleper C."/>
            <person name="Guy L."/>
            <person name="Ettema T.J."/>
        </authorList>
    </citation>
    <scope>NUCLEOTIDE SEQUENCE</scope>
</reference>
<feature type="domain" description="Fido" evidence="1">
    <location>
        <begin position="7"/>
        <end position="124"/>
    </location>
</feature>
<dbReference type="InterPro" id="IPR006440">
    <property type="entry name" value="Doc"/>
</dbReference>
<dbReference type="GO" id="GO:0016301">
    <property type="term" value="F:kinase activity"/>
    <property type="evidence" value="ECO:0007669"/>
    <property type="project" value="InterPro"/>
</dbReference>
<dbReference type="InterPro" id="IPR053737">
    <property type="entry name" value="Type_II_TA_Toxin"/>
</dbReference>
<sequence>MPKIHIPSVELIVDLHDRIVDQTGGASGIRSLDAIAGAWGRTESRKFYEPDMTVPAVAATLGMSIAKAHGFADGNKRAAYGAMAMVLSMNGYALDASPEGAVEAIVGAAAGDGDTEKLQAWVTAHAAPDPIYQSLFEYDLNGPAVDT</sequence>
<comment type="caution">
    <text evidence="2">The sequence shown here is derived from an EMBL/GenBank/DDBJ whole genome shotgun (WGS) entry which is preliminary data.</text>
</comment>
<dbReference type="PROSITE" id="PS51459">
    <property type="entry name" value="FIDO"/>
    <property type="match status" value="1"/>
</dbReference>
<accession>A0A0F9XFA4</accession>
<dbReference type="PANTHER" id="PTHR39426:SF1">
    <property type="entry name" value="HOMOLOGY TO DEATH-ON-CURING PROTEIN OF PHAGE P1"/>
    <property type="match status" value="1"/>
</dbReference>
<dbReference type="AlphaFoldDB" id="A0A0F9XFA4"/>
<evidence type="ECO:0000313" key="2">
    <source>
        <dbReference type="EMBL" id="KKN90493.1"/>
    </source>
</evidence>
<dbReference type="PANTHER" id="PTHR39426">
    <property type="entry name" value="HOMOLOGY TO DEATH-ON-CURING PROTEIN OF PHAGE P1"/>
    <property type="match status" value="1"/>
</dbReference>